<proteinExistence type="predicted"/>
<dbReference type="GO" id="GO:1902230">
    <property type="term" value="P:negative regulation of intrinsic apoptotic signaling pathway in response to DNA damage"/>
    <property type="evidence" value="ECO:0007669"/>
    <property type="project" value="InterPro"/>
</dbReference>
<feature type="compositionally biased region" description="Polar residues" evidence="1">
    <location>
        <begin position="319"/>
        <end position="336"/>
    </location>
</feature>
<reference evidence="3" key="2">
    <citation type="submission" date="2025-08" db="UniProtKB">
        <authorList>
            <consortium name="Ensembl"/>
        </authorList>
    </citation>
    <scope>IDENTIFICATION</scope>
</reference>
<reference evidence="3" key="1">
    <citation type="submission" date="2019-06" db="EMBL/GenBank/DDBJ databases">
        <authorList>
            <consortium name="Wellcome Sanger Institute Data Sharing"/>
        </authorList>
    </citation>
    <scope>NUCLEOTIDE SEQUENCE [LARGE SCALE GENOMIC DNA]</scope>
</reference>
<dbReference type="CTD" id="220042"/>
<feature type="region of interest" description="Disordered" evidence="1">
    <location>
        <begin position="319"/>
        <end position="350"/>
    </location>
</feature>
<dbReference type="PANTHER" id="PTHR35537">
    <property type="entry name" value="DNA DAMAGE-INDUCIBLE APOPTOSIS SUPPRESSOR PROTEIN DDIAS"/>
    <property type="match status" value="1"/>
</dbReference>
<evidence type="ECO:0000256" key="1">
    <source>
        <dbReference type="SAM" id="MobiDB-lite"/>
    </source>
</evidence>
<dbReference type="Pfam" id="PF08646">
    <property type="entry name" value="Rep_fac-A_C"/>
    <property type="match status" value="1"/>
</dbReference>
<feature type="region of interest" description="Disordered" evidence="1">
    <location>
        <begin position="230"/>
        <end position="275"/>
    </location>
</feature>
<dbReference type="GeneID" id="115376901"/>
<dbReference type="OrthoDB" id="9948238at2759"/>
<feature type="region of interest" description="Disordered" evidence="1">
    <location>
        <begin position="404"/>
        <end position="427"/>
    </location>
</feature>
<dbReference type="GO" id="GO:0005634">
    <property type="term" value="C:nucleus"/>
    <property type="evidence" value="ECO:0007669"/>
    <property type="project" value="TreeGrafter"/>
</dbReference>
<protein>
    <recommendedName>
        <fullName evidence="2">Replication factor A C-terminal domain-containing protein</fullName>
    </recommendedName>
</protein>
<sequence>MPVRRALVECAVLSLQDACVFYPCCKGCFSRIDVQQQDTSRLRCPRCGYSCLREQVDYRYRLAVRVARDSHIFGVTVFGNCLNPLFGIHATGLQRLVEDSDEPVQAPSRSTLLLKAVEDCFIGRHFIFGIKVTDTENGPLLGRPVSGGQSAQFIASQIILPKATGQGGCTVVSYYRTLLQKAADCLLGCTDPRPATTLLLPPHVSPVSSLNKSILPASCLLSQSLQSSQRLNPTPPWQQSLGLVTSSAEQEEEGCSTQGSGHESSRQVHSERPPHYTPGWQRGCWWKHELTGERARSPLPSLYNGSSCNNQSFTNSPGSYISKANGNSPSLHTWSSPPQPDHSRTLSLSSCKASASGRAKQSLSTSVAWEDLPFSESLTEFLCKEGEALNGLIEMEPNLIAPNQKETAAQSPDQNSSNESASLCQSNTQPTDALSYKTILLDITNAAALSYDDVTFDQACKDNDGCENRWQGNSVCSHECKQEEKAGFVSLKNCSDEDEHFGEDVYDCSADLFDNSVMISVNTQSPGMQDLRNAKKSTTNMSRCDRSQSLDFVPPSQSTPIVKGAVVSGFCVSTCRSRTSGEFSSQADRRCSYPFHLGTPGRGSENPDSSSLYKLNRFSANRLHQCGRVYPQKKLLCSPSPIRRSHRLALKGKVRKLHNPKQCPATHSTRGRAINSTSTERTSNQCDTSVCDVSVCEENEITPSPTVTKTVGRDFSPSGKERPTKGVNCKRTCLDQTPASSRAGLVQRQRALARESSGSSKHTSVHESNLSVSNSHSLHDNDEACDWSRDLFSDSM</sequence>
<dbReference type="PANTHER" id="PTHR35537:SF1">
    <property type="entry name" value="DNA DAMAGE-INDUCED APOPTOSIS SUPPRESSOR PROTEIN"/>
    <property type="match status" value="1"/>
</dbReference>
<dbReference type="InterPro" id="IPR013955">
    <property type="entry name" value="Rep_factor-A_C"/>
</dbReference>
<dbReference type="GeneTree" id="ENSGT00940000166008"/>
<dbReference type="InterPro" id="IPR012340">
    <property type="entry name" value="NA-bd_OB-fold"/>
</dbReference>
<name>A0A667ZMR9_9TELE</name>
<dbReference type="Proteomes" id="UP000472263">
    <property type="component" value="Chromosome 3"/>
</dbReference>
<feature type="region of interest" description="Disordered" evidence="1">
    <location>
        <begin position="740"/>
        <end position="783"/>
    </location>
</feature>
<feature type="region of interest" description="Disordered" evidence="1">
    <location>
        <begin position="704"/>
        <end position="728"/>
    </location>
</feature>
<dbReference type="GO" id="GO:0005737">
    <property type="term" value="C:cytoplasm"/>
    <property type="evidence" value="ECO:0007669"/>
    <property type="project" value="TreeGrafter"/>
</dbReference>
<dbReference type="Gene3D" id="2.40.50.140">
    <property type="entry name" value="Nucleic acid-binding proteins"/>
    <property type="match status" value="1"/>
</dbReference>
<dbReference type="RefSeq" id="XP_029932588.1">
    <property type="nucleotide sequence ID" value="XM_030076728.1"/>
</dbReference>
<keyword evidence="4" id="KW-1185">Reference proteome</keyword>
<dbReference type="Ensembl" id="ENSMMDT00005042992.1">
    <property type="protein sequence ID" value="ENSMMDP00005042137.1"/>
    <property type="gene ID" value="ENSMMDG00005019425.1"/>
</dbReference>
<reference evidence="3" key="3">
    <citation type="submission" date="2025-09" db="UniProtKB">
        <authorList>
            <consortium name="Ensembl"/>
        </authorList>
    </citation>
    <scope>IDENTIFICATION</scope>
</reference>
<dbReference type="InterPro" id="IPR043522">
    <property type="entry name" value="DDIAS"/>
</dbReference>
<feature type="domain" description="Replication factor A C-terminal" evidence="2">
    <location>
        <begin position="8"/>
        <end position="106"/>
    </location>
</feature>
<gene>
    <name evidence="3" type="primary">ddias</name>
</gene>
<feature type="region of interest" description="Disordered" evidence="1">
    <location>
        <begin position="659"/>
        <end position="680"/>
    </location>
</feature>
<feature type="compositionally biased region" description="Basic and acidic residues" evidence="1">
    <location>
        <begin position="263"/>
        <end position="274"/>
    </location>
</feature>
<feature type="compositionally biased region" description="Low complexity" evidence="1">
    <location>
        <begin position="766"/>
        <end position="776"/>
    </location>
</feature>
<evidence type="ECO:0000313" key="3">
    <source>
        <dbReference type="Ensembl" id="ENSMMDP00005042137.1"/>
    </source>
</evidence>
<organism evidence="3 4">
    <name type="scientific">Myripristis murdjan</name>
    <name type="common">pinecone soldierfish</name>
    <dbReference type="NCBI Taxonomy" id="586833"/>
    <lineage>
        <taxon>Eukaryota</taxon>
        <taxon>Metazoa</taxon>
        <taxon>Chordata</taxon>
        <taxon>Craniata</taxon>
        <taxon>Vertebrata</taxon>
        <taxon>Euteleostomi</taxon>
        <taxon>Actinopterygii</taxon>
        <taxon>Neopterygii</taxon>
        <taxon>Teleostei</taxon>
        <taxon>Neoteleostei</taxon>
        <taxon>Acanthomorphata</taxon>
        <taxon>Holocentriformes</taxon>
        <taxon>Holocentridae</taxon>
        <taxon>Myripristis</taxon>
    </lineage>
</organism>
<accession>A0A667ZMR9</accession>
<dbReference type="AlphaFoldDB" id="A0A667ZMR9"/>
<dbReference type="InParanoid" id="A0A667ZMR9"/>
<evidence type="ECO:0000313" key="4">
    <source>
        <dbReference type="Proteomes" id="UP000472263"/>
    </source>
</evidence>
<dbReference type="SUPFAM" id="SSF50249">
    <property type="entry name" value="Nucleic acid-binding proteins"/>
    <property type="match status" value="1"/>
</dbReference>
<feature type="compositionally biased region" description="Polar residues" evidence="1">
    <location>
        <begin position="237"/>
        <end position="248"/>
    </location>
</feature>
<evidence type="ECO:0000259" key="2">
    <source>
        <dbReference type="Pfam" id="PF08646"/>
    </source>
</evidence>